<accession>A0A397SS24</accession>
<feature type="transmembrane region" description="Helical" evidence="1">
    <location>
        <begin position="36"/>
        <end position="58"/>
    </location>
</feature>
<comment type="caution">
    <text evidence="2">The sequence shown here is derived from an EMBL/GenBank/DDBJ whole genome shotgun (WGS) entry which is preliminary data.</text>
</comment>
<name>A0A397SS24_9GLOM</name>
<reference evidence="2 3" key="1">
    <citation type="submission" date="2018-06" db="EMBL/GenBank/DDBJ databases">
        <title>Comparative genomics reveals the genomic features of Rhizophagus irregularis, R. cerebriforme, R. diaphanum and Gigaspora rosea, and their symbiotic lifestyle signature.</title>
        <authorList>
            <person name="Morin E."/>
            <person name="San Clemente H."/>
            <person name="Chen E.C.H."/>
            <person name="De La Providencia I."/>
            <person name="Hainaut M."/>
            <person name="Kuo A."/>
            <person name="Kohler A."/>
            <person name="Murat C."/>
            <person name="Tang N."/>
            <person name="Roy S."/>
            <person name="Loubradou J."/>
            <person name="Henrissat B."/>
            <person name="Grigoriev I.V."/>
            <person name="Corradi N."/>
            <person name="Roux C."/>
            <person name="Martin F.M."/>
        </authorList>
    </citation>
    <scope>NUCLEOTIDE SEQUENCE [LARGE SCALE GENOMIC DNA]</scope>
    <source>
        <strain evidence="2 3">DAOM 227022</strain>
    </source>
</reference>
<keyword evidence="1" id="KW-1133">Transmembrane helix</keyword>
<evidence type="ECO:0000313" key="3">
    <source>
        <dbReference type="Proteomes" id="UP000265703"/>
    </source>
</evidence>
<feature type="transmembrane region" description="Helical" evidence="1">
    <location>
        <begin position="12"/>
        <end position="30"/>
    </location>
</feature>
<gene>
    <name evidence="2" type="ORF">C1645_740128</name>
</gene>
<keyword evidence="1" id="KW-0472">Membrane</keyword>
<sequence length="100" mass="11957">MVRRILWSLDRFILYLWNGNGFLNSSFFKFWNGNIIMLTILVFFIGSLGFFSFVSFLLTLKWKFQRISSEFNFQIERSYLGFIRKISILIEILGIIVILK</sequence>
<evidence type="ECO:0000256" key="1">
    <source>
        <dbReference type="SAM" id="Phobius"/>
    </source>
</evidence>
<proteinExistence type="predicted"/>
<dbReference type="AlphaFoldDB" id="A0A397SS24"/>
<protein>
    <submittedName>
        <fullName evidence="2">Uncharacterized protein</fullName>
    </submittedName>
</protein>
<dbReference type="EMBL" id="QKYT01000309">
    <property type="protein sequence ID" value="RIA87416.1"/>
    <property type="molecule type" value="Genomic_DNA"/>
</dbReference>
<evidence type="ECO:0000313" key="2">
    <source>
        <dbReference type="EMBL" id="RIA87416.1"/>
    </source>
</evidence>
<keyword evidence="1" id="KW-0812">Transmembrane</keyword>
<organism evidence="2 3">
    <name type="scientific">Glomus cerebriforme</name>
    <dbReference type="NCBI Taxonomy" id="658196"/>
    <lineage>
        <taxon>Eukaryota</taxon>
        <taxon>Fungi</taxon>
        <taxon>Fungi incertae sedis</taxon>
        <taxon>Mucoromycota</taxon>
        <taxon>Glomeromycotina</taxon>
        <taxon>Glomeromycetes</taxon>
        <taxon>Glomerales</taxon>
        <taxon>Glomeraceae</taxon>
        <taxon>Glomus</taxon>
    </lineage>
</organism>
<dbReference type="Proteomes" id="UP000265703">
    <property type="component" value="Unassembled WGS sequence"/>
</dbReference>
<keyword evidence="3" id="KW-1185">Reference proteome</keyword>
<feature type="transmembrane region" description="Helical" evidence="1">
    <location>
        <begin position="79"/>
        <end position="99"/>
    </location>
</feature>